<feature type="compositionally biased region" description="Basic and acidic residues" evidence="1">
    <location>
        <begin position="219"/>
        <end position="237"/>
    </location>
</feature>
<dbReference type="Gene3D" id="3.40.50.10190">
    <property type="entry name" value="BRCT domain"/>
    <property type="match status" value="2"/>
</dbReference>
<feature type="compositionally biased region" description="Basic and acidic residues" evidence="1">
    <location>
        <begin position="278"/>
        <end position="314"/>
    </location>
</feature>
<proteinExistence type="predicted"/>
<dbReference type="InterPro" id="IPR036420">
    <property type="entry name" value="BRCT_dom_sf"/>
</dbReference>
<dbReference type="SUPFAM" id="SSF49785">
    <property type="entry name" value="Galactose-binding domain-like"/>
    <property type="match status" value="1"/>
</dbReference>
<dbReference type="PANTHER" id="PTHR11370">
    <property type="entry name" value="DNA-REPAIR PROTEIN XRCC1"/>
    <property type="match status" value="1"/>
</dbReference>
<feature type="compositionally biased region" description="Basic and acidic residues" evidence="1">
    <location>
        <begin position="490"/>
        <end position="504"/>
    </location>
</feature>
<dbReference type="FunFam" id="2.60.120.260:FF:000025">
    <property type="entry name" value="DNA repair protein XRCC1 isoform X1"/>
    <property type="match status" value="1"/>
</dbReference>
<dbReference type="PANTHER" id="PTHR11370:SF5">
    <property type="entry name" value="DNA REPAIR PROTEIN XRCC1"/>
    <property type="match status" value="1"/>
</dbReference>
<dbReference type="AlphaFoldDB" id="A0AAU9TWM0"/>
<protein>
    <recommendedName>
        <fullName evidence="2">BRCT domain-containing protein</fullName>
    </recommendedName>
</protein>
<dbReference type="EMBL" id="CAKOGL010000009">
    <property type="protein sequence ID" value="CAH2089970.1"/>
    <property type="molecule type" value="Genomic_DNA"/>
</dbReference>
<evidence type="ECO:0000313" key="4">
    <source>
        <dbReference type="Proteomes" id="UP001153954"/>
    </source>
</evidence>
<keyword evidence="4" id="KW-1185">Reference proteome</keyword>
<comment type="caution">
    <text evidence="3">The sequence shown here is derived from an EMBL/GenBank/DDBJ whole genome shotgun (WGS) entry which is preliminary data.</text>
</comment>
<feature type="compositionally biased region" description="Acidic residues" evidence="1">
    <location>
        <begin position="448"/>
        <end position="463"/>
    </location>
</feature>
<dbReference type="GO" id="GO:0006284">
    <property type="term" value="P:base-excision repair"/>
    <property type="evidence" value="ECO:0007669"/>
    <property type="project" value="TreeGrafter"/>
</dbReference>
<dbReference type="PROSITE" id="PS50172">
    <property type="entry name" value="BRCT"/>
    <property type="match status" value="2"/>
</dbReference>
<feature type="domain" description="BRCT" evidence="2">
    <location>
        <begin position="341"/>
        <end position="431"/>
    </location>
</feature>
<dbReference type="Gene3D" id="2.60.120.260">
    <property type="entry name" value="Galactose-binding domain-like"/>
    <property type="match status" value="1"/>
</dbReference>
<feature type="compositionally biased region" description="Basic and acidic residues" evidence="1">
    <location>
        <begin position="246"/>
        <end position="269"/>
    </location>
</feature>
<dbReference type="GO" id="GO:0003684">
    <property type="term" value="F:damaged DNA binding"/>
    <property type="evidence" value="ECO:0007669"/>
    <property type="project" value="InterPro"/>
</dbReference>
<feature type="domain" description="BRCT" evidence="2">
    <location>
        <begin position="590"/>
        <end position="682"/>
    </location>
</feature>
<dbReference type="Proteomes" id="UP001153954">
    <property type="component" value="Unassembled WGS sequence"/>
</dbReference>
<dbReference type="GO" id="GO:0005634">
    <property type="term" value="C:nucleus"/>
    <property type="evidence" value="ECO:0007669"/>
    <property type="project" value="InterPro"/>
</dbReference>
<gene>
    <name evidence="3" type="ORF">EEDITHA_LOCUS5973</name>
</gene>
<feature type="region of interest" description="Disordered" evidence="1">
    <location>
        <begin position="433"/>
        <end position="553"/>
    </location>
</feature>
<dbReference type="SUPFAM" id="SSF52113">
    <property type="entry name" value="BRCT domain"/>
    <property type="match status" value="2"/>
</dbReference>
<reference evidence="3" key="1">
    <citation type="submission" date="2022-03" db="EMBL/GenBank/DDBJ databases">
        <authorList>
            <person name="Tunstrom K."/>
        </authorList>
    </citation>
    <scope>NUCLEOTIDE SEQUENCE</scope>
</reference>
<evidence type="ECO:0000259" key="2">
    <source>
        <dbReference type="PROSITE" id="PS50172"/>
    </source>
</evidence>
<feature type="region of interest" description="Disordered" evidence="1">
    <location>
        <begin position="198"/>
        <end position="343"/>
    </location>
</feature>
<dbReference type="Pfam" id="PF12738">
    <property type="entry name" value="PTCB-BRCT"/>
    <property type="match status" value="1"/>
</dbReference>
<evidence type="ECO:0000256" key="1">
    <source>
        <dbReference type="SAM" id="MobiDB-lite"/>
    </source>
</evidence>
<feature type="compositionally biased region" description="Basic and acidic residues" evidence="1">
    <location>
        <begin position="535"/>
        <end position="553"/>
    </location>
</feature>
<dbReference type="SMART" id="SM00292">
    <property type="entry name" value="BRCT"/>
    <property type="match status" value="2"/>
</dbReference>
<dbReference type="InterPro" id="IPR002706">
    <property type="entry name" value="Xrcc1_N"/>
</dbReference>
<dbReference type="InterPro" id="IPR001357">
    <property type="entry name" value="BRCT_dom"/>
</dbReference>
<name>A0AAU9TWM0_EUPED</name>
<accession>A0AAU9TWM0</accession>
<sequence length="682" mass="76425">MPRVKIDYVVSFSSEDPDNPANNLLEWEISKKKWLCSKGESSCSVVLQLTKAVKIESINIGAYHAASVEVLVGLSEKPNDPFEVLVPTSMLLSPSESRREAVERVRSFSGAALAAARERRWDRVRLVCTQPYNKHCKYGLSFVHIHEPEGPSLKTFPHALALESLPSDDEEFRPGELFAQHSQRASTDAQIRQASMEAIKNNSDKSTKLLKTPITKASCGDRRLTDDDTPRSNRQKESLMYTEDDDKPHDKIDQVVERHKRDKDKEKTPRNQKTSQNYDREKPKLNTSRNDKDKTNSNKNDRNKESKTEERRTEVNQSTPRTEDSENVTGQSGQKKRKRSDESRVLAGVRFTLSGYENPRRGELRAAALALGARYVPTFTRDCTHLVCAFPNTPKLREARAAGSRAVAVSGEWLAECRRARRRVPWRWFAVEPRERESPPPGWRDGGDRDDDDDTEVDTDDEIEKVVRQQEKKKRLKSPAPSNETSEQDDAPRDKGPDAPDTRHAPSPPGDTRHSPSPPGDTRHAGGTQHASPDGARDEQPVDSSRESDVTFVCDERMRGHVALDSDSDSDVTRCDERAPAVEEIDDSKVLPDFFEGLTFSLADELRGEERARLARYIRAYGGLVLQESESLGEGAADYRVCGVGEGAGRSAGEGAEGRAGGERVSPEWVWRCHRLRARAPP</sequence>
<dbReference type="Pfam" id="PF01834">
    <property type="entry name" value="XRCC1_N"/>
    <property type="match status" value="1"/>
</dbReference>
<dbReference type="InterPro" id="IPR008979">
    <property type="entry name" value="Galactose-bd-like_sf"/>
</dbReference>
<dbReference type="GO" id="GO:0000012">
    <property type="term" value="P:single strand break repair"/>
    <property type="evidence" value="ECO:0007669"/>
    <property type="project" value="InterPro"/>
</dbReference>
<evidence type="ECO:0000313" key="3">
    <source>
        <dbReference type="EMBL" id="CAH2089970.1"/>
    </source>
</evidence>
<organism evidence="3 4">
    <name type="scientific">Euphydryas editha</name>
    <name type="common">Edith's checkerspot</name>
    <dbReference type="NCBI Taxonomy" id="104508"/>
    <lineage>
        <taxon>Eukaryota</taxon>
        <taxon>Metazoa</taxon>
        <taxon>Ecdysozoa</taxon>
        <taxon>Arthropoda</taxon>
        <taxon>Hexapoda</taxon>
        <taxon>Insecta</taxon>
        <taxon>Pterygota</taxon>
        <taxon>Neoptera</taxon>
        <taxon>Endopterygota</taxon>
        <taxon>Lepidoptera</taxon>
        <taxon>Glossata</taxon>
        <taxon>Ditrysia</taxon>
        <taxon>Papilionoidea</taxon>
        <taxon>Nymphalidae</taxon>
        <taxon>Nymphalinae</taxon>
        <taxon>Euphydryas</taxon>
    </lineage>
</organism>